<dbReference type="SUPFAM" id="SSF57667">
    <property type="entry name" value="beta-beta-alpha zinc fingers"/>
    <property type="match status" value="5"/>
</dbReference>
<name>A0AAQ4DL05_AMBAM</name>
<dbReference type="PANTHER" id="PTHR24376">
    <property type="entry name" value="ZINC FINGER PROTEIN"/>
    <property type="match status" value="1"/>
</dbReference>
<dbReference type="Proteomes" id="UP001321473">
    <property type="component" value="Unassembled WGS sequence"/>
</dbReference>
<feature type="domain" description="C2H2-type" evidence="9">
    <location>
        <begin position="557"/>
        <end position="585"/>
    </location>
</feature>
<feature type="domain" description="C2H2-type" evidence="9">
    <location>
        <begin position="389"/>
        <end position="416"/>
    </location>
</feature>
<dbReference type="Pfam" id="PF00096">
    <property type="entry name" value="zf-C2H2"/>
    <property type="match status" value="4"/>
</dbReference>
<evidence type="ECO:0000313" key="10">
    <source>
        <dbReference type="EMBL" id="KAK8763145.1"/>
    </source>
</evidence>
<feature type="domain" description="C2H2-type" evidence="9">
    <location>
        <begin position="281"/>
        <end position="309"/>
    </location>
</feature>
<evidence type="ECO:0000313" key="11">
    <source>
        <dbReference type="Proteomes" id="UP001321473"/>
    </source>
</evidence>
<sequence length="591" mass="66037">MLKAHLRAHTREKPYVCEICHKGYSTKWHRQRHLRSHDEQSMLQCSHCPCVFTCIPSLKRHVRQLHQADESLPLFNEKLRGEHWRHESSPTEGTVLTDSPVRPSLDSSEDDTGRRCVLTIEECGEATAITENQAPPPTIGHLVPAFDTSGRGHVDENGYPFVESEDVLLIGSHPDEVDENSDWTCKDSQVSKECPPNMSTVKHETDRSSEEVINVAENVQSETERDVYFTGYIPLPQGEDMARHSNTLGKVTERSSEVPGQSCGDVTLRRPDSVGAIEKQFQCQLCSSPFARICDLRRHVQEEHVLKKTASGCQTRRPVRPLASRKPSPPLLSCPVCSASFTNKSTFGSHIATHCAAKPYRCNICLRGFPHKNSLNGHRWVHKMKAPPYKCNLCHRAFLEQVALDEHLRGHVADEEQIDCAVSNEPSVSEDIHSLNYAKTVQVTACPEFAAGGSSGATSPDHLSLQALVGTTGEICPEDSYTTQVKNEAADVPVQPPKRRFSCHLCPKDFSQRGSLRDHLKTHSAGKSYECHLCPQKFSYLSNMRRHVRFHAGKKMFRCQLCGGQFTRMTGLRNHMGYAHGHSSPIGQDST</sequence>
<feature type="domain" description="C2H2-type" evidence="9">
    <location>
        <begin position="360"/>
        <end position="387"/>
    </location>
</feature>
<dbReference type="AlphaFoldDB" id="A0AAQ4DL05"/>
<dbReference type="FunFam" id="3.30.160.60:FF:000100">
    <property type="entry name" value="Zinc finger 45-like"/>
    <property type="match status" value="1"/>
</dbReference>
<protein>
    <recommendedName>
        <fullName evidence="9">C2H2-type domain-containing protein</fullName>
    </recommendedName>
</protein>
<feature type="domain" description="C2H2-type" evidence="9">
    <location>
        <begin position="332"/>
        <end position="359"/>
    </location>
</feature>
<proteinExistence type="predicted"/>
<dbReference type="Gene3D" id="3.30.160.60">
    <property type="entry name" value="Classic Zinc Finger"/>
    <property type="match status" value="6"/>
</dbReference>
<evidence type="ECO:0000256" key="2">
    <source>
        <dbReference type="ARBA" id="ARBA00022723"/>
    </source>
</evidence>
<organism evidence="10 11">
    <name type="scientific">Amblyomma americanum</name>
    <name type="common">Lone star tick</name>
    <dbReference type="NCBI Taxonomy" id="6943"/>
    <lineage>
        <taxon>Eukaryota</taxon>
        <taxon>Metazoa</taxon>
        <taxon>Ecdysozoa</taxon>
        <taxon>Arthropoda</taxon>
        <taxon>Chelicerata</taxon>
        <taxon>Arachnida</taxon>
        <taxon>Acari</taxon>
        <taxon>Parasitiformes</taxon>
        <taxon>Ixodida</taxon>
        <taxon>Ixodoidea</taxon>
        <taxon>Ixodidae</taxon>
        <taxon>Amblyomminae</taxon>
        <taxon>Amblyomma</taxon>
    </lineage>
</organism>
<accession>A0AAQ4DL05</accession>
<feature type="region of interest" description="Disordered" evidence="8">
    <location>
        <begin position="187"/>
        <end position="208"/>
    </location>
</feature>
<keyword evidence="4 7" id="KW-0863">Zinc-finger</keyword>
<feature type="region of interest" description="Disordered" evidence="8">
    <location>
        <begin position="83"/>
        <end position="111"/>
    </location>
</feature>
<comment type="caution">
    <text evidence="10">The sequence shown here is derived from an EMBL/GenBank/DDBJ whole genome shotgun (WGS) entry which is preliminary data.</text>
</comment>
<keyword evidence="3" id="KW-0677">Repeat</keyword>
<evidence type="ECO:0000256" key="3">
    <source>
        <dbReference type="ARBA" id="ARBA00022737"/>
    </source>
</evidence>
<evidence type="ECO:0000256" key="6">
    <source>
        <dbReference type="ARBA" id="ARBA00023242"/>
    </source>
</evidence>
<dbReference type="GO" id="GO:0005634">
    <property type="term" value="C:nucleus"/>
    <property type="evidence" value="ECO:0007669"/>
    <property type="project" value="UniProtKB-SubCell"/>
</dbReference>
<dbReference type="EMBL" id="JARKHS020029567">
    <property type="protein sequence ID" value="KAK8763145.1"/>
    <property type="molecule type" value="Genomic_DNA"/>
</dbReference>
<feature type="domain" description="C2H2-type" evidence="9">
    <location>
        <begin position="15"/>
        <end position="42"/>
    </location>
</feature>
<dbReference type="InterPro" id="IPR036236">
    <property type="entry name" value="Znf_C2H2_sf"/>
</dbReference>
<dbReference type="PROSITE" id="PS00028">
    <property type="entry name" value="ZINC_FINGER_C2H2_1"/>
    <property type="match status" value="9"/>
</dbReference>
<evidence type="ECO:0000256" key="8">
    <source>
        <dbReference type="SAM" id="MobiDB-lite"/>
    </source>
</evidence>
<dbReference type="GO" id="GO:0001228">
    <property type="term" value="F:DNA-binding transcription activator activity, RNA polymerase II-specific"/>
    <property type="evidence" value="ECO:0007669"/>
    <property type="project" value="TreeGrafter"/>
</dbReference>
<dbReference type="SMART" id="SM00355">
    <property type="entry name" value="ZnF_C2H2"/>
    <property type="match status" value="9"/>
</dbReference>
<feature type="domain" description="C2H2-type" evidence="9">
    <location>
        <begin position="501"/>
        <end position="528"/>
    </location>
</feature>
<evidence type="ECO:0000256" key="5">
    <source>
        <dbReference type="ARBA" id="ARBA00022833"/>
    </source>
</evidence>
<dbReference type="PROSITE" id="PS50157">
    <property type="entry name" value="ZINC_FINGER_C2H2_2"/>
    <property type="match status" value="9"/>
</dbReference>
<feature type="domain" description="C2H2-type" evidence="9">
    <location>
        <begin position="43"/>
        <end position="71"/>
    </location>
</feature>
<keyword evidence="5" id="KW-0862">Zinc</keyword>
<dbReference type="GO" id="GO:0000978">
    <property type="term" value="F:RNA polymerase II cis-regulatory region sequence-specific DNA binding"/>
    <property type="evidence" value="ECO:0007669"/>
    <property type="project" value="TreeGrafter"/>
</dbReference>
<evidence type="ECO:0000256" key="7">
    <source>
        <dbReference type="PROSITE-ProRule" id="PRU00042"/>
    </source>
</evidence>
<gene>
    <name evidence="10" type="ORF">V5799_034245</name>
</gene>
<reference evidence="10 11" key="1">
    <citation type="journal article" date="2023" name="Arcadia Sci">
        <title>De novo assembly of a long-read Amblyomma americanum tick genome.</title>
        <authorList>
            <person name="Chou S."/>
            <person name="Poskanzer K.E."/>
            <person name="Rollins M."/>
            <person name="Thuy-Boun P.S."/>
        </authorList>
    </citation>
    <scope>NUCLEOTIDE SEQUENCE [LARGE SCALE GENOMIC DNA]</scope>
    <source>
        <strain evidence="10">F_SG_1</strain>
        <tissue evidence="10">Salivary glands</tissue>
    </source>
</reference>
<dbReference type="InterPro" id="IPR013087">
    <property type="entry name" value="Znf_C2H2_type"/>
</dbReference>
<evidence type="ECO:0000259" key="9">
    <source>
        <dbReference type="PROSITE" id="PS50157"/>
    </source>
</evidence>
<evidence type="ECO:0000256" key="4">
    <source>
        <dbReference type="ARBA" id="ARBA00022771"/>
    </source>
</evidence>
<evidence type="ECO:0000256" key="1">
    <source>
        <dbReference type="ARBA" id="ARBA00004123"/>
    </source>
</evidence>
<dbReference type="PANTHER" id="PTHR24376:SF235">
    <property type="entry name" value="C2H2-TYPE DOMAIN-CONTAINING PROTEIN"/>
    <property type="match status" value="1"/>
</dbReference>
<comment type="subcellular location">
    <subcellularLocation>
        <location evidence="1">Nucleus</location>
    </subcellularLocation>
</comment>
<keyword evidence="11" id="KW-1185">Reference proteome</keyword>
<dbReference type="GO" id="GO:0008270">
    <property type="term" value="F:zinc ion binding"/>
    <property type="evidence" value="ECO:0007669"/>
    <property type="project" value="UniProtKB-KW"/>
</dbReference>
<keyword evidence="2" id="KW-0479">Metal-binding</keyword>
<feature type="domain" description="C2H2-type" evidence="9">
    <location>
        <begin position="529"/>
        <end position="556"/>
    </location>
</feature>
<keyword evidence="6" id="KW-0539">Nucleus</keyword>